<keyword evidence="1" id="KW-0812">Transmembrane</keyword>
<evidence type="ECO:0000313" key="3">
    <source>
        <dbReference type="Proteomes" id="UP000287033"/>
    </source>
</evidence>
<sequence length="85" mass="9098">MRGCVGSCCAQVDSLWHCVLSGFGNGGGERRRRGGVGVRGVELISAHPHVVPETWSRREEFLLIGSSASVIFVLLVLGVLTVFCL</sequence>
<reference evidence="2 3" key="1">
    <citation type="journal article" date="2018" name="Nat. Ecol. Evol.">
        <title>Shark genomes provide insights into elasmobranch evolution and the origin of vertebrates.</title>
        <authorList>
            <person name="Hara Y"/>
            <person name="Yamaguchi K"/>
            <person name="Onimaru K"/>
            <person name="Kadota M"/>
            <person name="Koyanagi M"/>
            <person name="Keeley SD"/>
            <person name="Tatsumi K"/>
            <person name="Tanaka K"/>
            <person name="Motone F"/>
            <person name="Kageyama Y"/>
            <person name="Nozu R"/>
            <person name="Adachi N"/>
            <person name="Nishimura O"/>
            <person name="Nakagawa R"/>
            <person name="Tanegashima C"/>
            <person name="Kiyatake I"/>
            <person name="Matsumoto R"/>
            <person name="Murakumo K"/>
            <person name="Nishida K"/>
            <person name="Terakita A"/>
            <person name="Kuratani S"/>
            <person name="Sato K"/>
            <person name="Hyodo S Kuraku.S."/>
        </authorList>
    </citation>
    <scope>NUCLEOTIDE SEQUENCE [LARGE SCALE GENOMIC DNA]</scope>
</reference>
<feature type="non-terminal residue" evidence="2">
    <location>
        <position position="85"/>
    </location>
</feature>
<proteinExistence type="predicted"/>
<organism evidence="2 3">
    <name type="scientific">Chiloscyllium punctatum</name>
    <name type="common">Brownbanded bambooshark</name>
    <name type="synonym">Hemiscyllium punctatum</name>
    <dbReference type="NCBI Taxonomy" id="137246"/>
    <lineage>
        <taxon>Eukaryota</taxon>
        <taxon>Metazoa</taxon>
        <taxon>Chordata</taxon>
        <taxon>Craniata</taxon>
        <taxon>Vertebrata</taxon>
        <taxon>Chondrichthyes</taxon>
        <taxon>Elasmobranchii</taxon>
        <taxon>Galeomorphii</taxon>
        <taxon>Galeoidea</taxon>
        <taxon>Orectolobiformes</taxon>
        <taxon>Hemiscylliidae</taxon>
        <taxon>Chiloscyllium</taxon>
    </lineage>
</organism>
<dbReference type="Proteomes" id="UP000287033">
    <property type="component" value="Unassembled WGS sequence"/>
</dbReference>
<feature type="transmembrane region" description="Helical" evidence="1">
    <location>
        <begin position="61"/>
        <end position="84"/>
    </location>
</feature>
<dbReference type="EMBL" id="BEZZ01158452">
    <property type="protein sequence ID" value="GCC45317.1"/>
    <property type="molecule type" value="Genomic_DNA"/>
</dbReference>
<keyword evidence="3" id="KW-1185">Reference proteome</keyword>
<evidence type="ECO:0000313" key="2">
    <source>
        <dbReference type="EMBL" id="GCC45317.1"/>
    </source>
</evidence>
<gene>
    <name evidence="2" type="ORF">chiPu_0029504</name>
</gene>
<keyword evidence="1" id="KW-0472">Membrane</keyword>
<protein>
    <submittedName>
        <fullName evidence="2">Uncharacterized protein</fullName>
    </submittedName>
</protein>
<comment type="caution">
    <text evidence="2">The sequence shown here is derived from an EMBL/GenBank/DDBJ whole genome shotgun (WGS) entry which is preliminary data.</text>
</comment>
<name>A0A401TRP5_CHIPU</name>
<accession>A0A401TRP5</accession>
<evidence type="ECO:0000256" key="1">
    <source>
        <dbReference type="SAM" id="Phobius"/>
    </source>
</evidence>
<dbReference type="AlphaFoldDB" id="A0A401TRP5"/>
<keyword evidence="1" id="KW-1133">Transmembrane helix</keyword>